<dbReference type="Pfam" id="PF13927">
    <property type="entry name" value="Ig_3"/>
    <property type="match status" value="1"/>
</dbReference>
<dbReference type="GO" id="GO:0046872">
    <property type="term" value="F:metal ion binding"/>
    <property type="evidence" value="ECO:0007669"/>
    <property type="project" value="UniProtKB-KW"/>
</dbReference>
<evidence type="ECO:0000256" key="20">
    <source>
        <dbReference type="ARBA" id="ARBA00023139"/>
    </source>
</evidence>
<dbReference type="InterPro" id="IPR018933">
    <property type="entry name" value="Netrin_module_non-TIMP"/>
</dbReference>
<dbReference type="Pfam" id="PF01759">
    <property type="entry name" value="NTR"/>
    <property type="match status" value="1"/>
</dbReference>
<evidence type="ECO:0000256" key="28">
    <source>
        <dbReference type="SAM" id="MobiDB-lite"/>
    </source>
</evidence>
<feature type="domain" description="Kazal-like" evidence="33">
    <location>
        <begin position="433"/>
        <end position="477"/>
    </location>
</feature>
<keyword evidence="8" id="KW-0483">Metalloprotease inhibitor</keyword>
<comment type="similarity">
    <text evidence="5">Belongs to the WFIKKN family.</text>
</comment>
<dbReference type="FunFam" id="3.40.50.300:FF:000371">
    <property type="entry name" value="RAB40C, member RAS oncogene family"/>
    <property type="match status" value="1"/>
</dbReference>
<feature type="region of interest" description="Disordered" evidence="28">
    <location>
        <begin position="314"/>
        <end position="337"/>
    </location>
</feature>
<dbReference type="InterPro" id="IPR036880">
    <property type="entry name" value="Kunitz_BPTI_sf"/>
</dbReference>
<dbReference type="SMART" id="SM00131">
    <property type="entry name" value="KU"/>
    <property type="match status" value="2"/>
</dbReference>
<evidence type="ECO:0000259" key="33">
    <source>
        <dbReference type="PROSITE" id="PS51465"/>
    </source>
</evidence>
<evidence type="ECO:0000256" key="18">
    <source>
        <dbReference type="ARBA" id="ARBA00023134"/>
    </source>
</evidence>
<evidence type="ECO:0000259" key="29">
    <source>
        <dbReference type="PROSITE" id="PS50189"/>
    </source>
</evidence>
<dbReference type="SUPFAM" id="SSF57256">
    <property type="entry name" value="Elafin-like"/>
    <property type="match status" value="1"/>
</dbReference>
<evidence type="ECO:0000313" key="35">
    <source>
        <dbReference type="Proteomes" id="UP001221898"/>
    </source>
</evidence>
<dbReference type="AlphaFoldDB" id="A0AAD7T526"/>
<dbReference type="Gene3D" id="2.60.40.10">
    <property type="entry name" value="Immunoglobulins"/>
    <property type="match status" value="1"/>
</dbReference>
<dbReference type="GO" id="GO:0005737">
    <property type="term" value="C:cytoplasm"/>
    <property type="evidence" value="ECO:0007669"/>
    <property type="project" value="UniProtKB-ARBA"/>
</dbReference>
<dbReference type="PROSITE" id="PS51421">
    <property type="entry name" value="RAS"/>
    <property type="match status" value="1"/>
</dbReference>
<keyword evidence="13" id="KW-0547">Nucleotide-binding</keyword>
<dbReference type="GO" id="GO:0004867">
    <property type="term" value="F:serine-type endopeptidase inhibitor activity"/>
    <property type="evidence" value="ECO:0007669"/>
    <property type="project" value="UniProtKB-KW"/>
</dbReference>
<keyword evidence="15" id="KW-0378">Hydrolase</keyword>
<dbReference type="CDD" id="cd03575">
    <property type="entry name" value="NTR_WFIKKN"/>
    <property type="match status" value="1"/>
</dbReference>
<keyword evidence="18" id="KW-0342">GTP-binding</keyword>
<keyword evidence="7" id="KW-0964">Secreted</keyword>
<evidence type="ECO:0000256" key="25">
    <source>
        <dbReference type="ARBA" id="ARBA00023289"/>
    </source>
</evidence>
<dbReference type="Pfam" id="PF07525">
    <property type="entry name" value="SOCS_box"/>
    <property type="match status" value="1"/>
</dbReference>
<evidence type="ECO:0000256" key="4">
    <source>
        <dbReference type="ARBA" id="ARBA00004906"/>
    </source>
</evidence>
<evidence type="ECO:0000256" key="10">
    <source>
        <dbReference type="ARBA" id="ARBA00022723"/>
    </source>
</evidence>
<dbReference type="InterPro" id="IPR001496">
    <property type="entry name" value="SOCS_box"/>
</dbReference>
<comment type="cofactor">
    <cofactor evidence="1">
        <name>Mg(2+)</name>
        <dbReference type="ChEBI" id="CHEBI:18420"/>
    </cofactor>
</comment>
<evidence type="ECO:0000259" key="31">
    <source>
        <dbReference type="PROSITE" id="PS50279"/>
    </source>
</evidence>
<dbReference type="SUPFAM" id="SSF158235">
    <property type="entry name" value="SOCS box-like"/>
    <property type="match status" value="1"/>
</dbReference>
<dbReference type="Gene3D" id="3.40.50.300">
    <property type="entry name" value="P-loop containing nucleotide triphosphate hydrolases"/>
    <property type="match status" value="1"/>
</dbReference>
<evidence type="ECO:0000256" key="24">
    <source>
        <dbReference type="ARBA" id="ARBA00023288"/>
    </source>
</evidence>
<dbReference type="SUPFAM" id="SSF52540">
    <property type="entry name" value="P-loop containing nucleoside triphosphate hydrolases"/>
    <property type="match status" value="1"/>
</dbReference>
<keyword evidence="12" id="KW-0677">Repeat</keyword>
<dbReference type="SUPFAM" id="SSF57362">
    <property type="entry name" value="BPTI-like"/>
    <property type="match status" value="2"/>
</dbReference>
<dbReference type="InterPro" id="IPR001806">
    <property type="entry name" value="Small_GTPase"/>
</dbReference>
<dbReference type="CDD" id="cd22606">
    <property type="entry name" value="Kunitz_WFIKKN_2-like"/>
    <property type="match status" value="1"/>
</dbReference>
<comment type="pathway">
    <text evidence="4">Protein modification; protein ubiquitination.</text>
</comment>
<feature type="domain" description="Ig-like" evidence="32">
    <location>
        <begin position="507"/>
        <end position="600"/>
    </location>
</feature>
<organism evidence="34 35">
    <name type="scientific">Aldrovandia affinis</name>
    <dbReference type="NCBI Taxonomy" id="143900"/>
    <lineage>
        <taxon>Eukaryota</taxon>
        <taxon>Metazoa</taxon>
        <taxon>Chordata</taxon>
        <taxon>Craniata</taxon>
        <taxon>Vertebrata</taxon>
        <taxon>Euteleostomi</taxon>
        <taxon>Actinopterygii</taxon>
        <taxon>Neopterygii</taxon>
        <taxon>Teleostei</taxon>
        <taxon>Notacanthiformes</taxon>
        <taxon>Halosauridae</taxon>
        <taxon>Aldrovandia</taxon>
    </lineage>
</organism>
<keyword evidence="20" id="KW-0564">Palmitate</keyword>
<evidence type="ECO:0000259" key="30">
    <source>
        <dbReference type="PROSITE" id="PS50225"/>
    </source>
</evidence>
<dbReference type="InterPro" id="IPR002350">
    <property type="entry name" value="Kazal_dom"/>
</dbReference>
<evidence type="ECO:0000256" key="2">
    <source>
        <dbReference type="ARBA" id="ARBA00004613"/>
    </source>
</evidence>
<dbReference type="Gene3D" id="3.30.60.30">
    <property type="match status" value="1"/>
</dbReference>
<evidence type="ECO:0000256" key="3">
    <source>
        <dbReference type="ARBA" id="ARBA00004635"/>
    </source>
</evidence>
<evidence type="ECO:0000256" key="14">
    <source>
        <dbReference type="ARBA" id="ARBA00022786"/>
    </source>
</evidence>
<dbReference type="EC" id="3.6.5.2" evidence="6"/>
<keyword evidence="17" id="KW-0722">Serine protease inhibitor</keyword>
<keyword evidence="16" id="KW-0460">Magnesium</keyword>
<dbReference type="SMART" id="SM00408">
    <property type="entry name" value="IGc2"/>
    <property type="match status" value="1"/>
</dbReference>
<dbReference type="Pfam" id="PF00071">
    <property type="entry name" value="Ras"/>
    <property type="match status" value="1"/>
</dbReference>
<keyword evidence="19" id="KW-0472">Membrane</keyword>
<keyword evidence="9" id="KW-0646">Protease inhibitor</keyword>
<dbReference type="Pfam" id="PF00095">
    <property type="entry name" value="WAP"/>
    <property type="match status" value="1"/>
</dbReference>
<dbReference type="InterPro" id="IPR008197">
    <property type="entry name" value="WAP_dom"/>
</dbReference>
<dbReference type="GO" id="GO:0005525">
    <property type="term" value="F:GTP binding"/>
    <property type="evidence" value="ECO:0007669"/>
    <property type="project" value="UniProtKB-KW"/>
</dbReference>
<evidence type="ECO:0000256" key="21">
    <source>
        <dbReference type="ARBA" id="ARBA00023157"/>
    </source>
</evidence>
<keyword evidence="24" id="KW-0449">Lipoprotein</keyword>
<dbReference type="CDD" id="cd22605">
    <property type="entry name" value="Kunitz_WFIKKN_1-like"/>
    <property type="match status" value="1"/>
</dbReference>
<dbReference type="Pfam" id="PF00014">
    <property type="entry name" value="Kunitz_BPTI"/>
    <property type="match status" value="2"/>
</dbReference>
<gene>
    <name evidence="34" type="ORF">AAFF_G00080930</name>
</gene>
<dbReference type="GO" id="GO:0005615">
    <property type="term" value="C:extracellular space"/>
    <property type="evidence" value="ECO:0007669"/>
    <property type="project" value="TreeGrafter"/>
</dbReference>
<dbReference type="GO" id="GO:0007179">
    <property type="term" value="P:transforming growth factor beta receptor signaling pathway"/>
    <property type="evidence" value="ECO:0007669"/>
    <property type="project" value="TreeGrafter"/>
</dbReference>
<dbReference type="GO" id="GO:0035556">
    <property type="term" value="P:intracellular signal transduction"/>
    <property type="evidence" value="ECO:0007669"/>
    <property type="project" value="InterPro"/>
</dbReference>
<sequence>MRGKMGTPGSPVKSYDYLLKFLLVGDSDVGKGEILDSLQDGSAESPYAYSSGIDYKTTTILLDGRRVKLELWDTSGQGRFCTIFRSYSRGAQGILLVYDITNRWSFDGIDRWIREIDEHAPGVPRILVGNRLHLAFKRQVPTEQARAYAEKNGMTFFEVSPLCNFNVIESFTELSRIVLMRHGMEKFWRPNRVFSLQDLCCRAIVSCTPVHLIDKLPLPVAIKSHLKSFSMANGMNAVMMHGRSYSLANAAGGSKGNSLKRSKSIRPPQSPPQNCARKLGLRAGPRPESCTFPLQRSCSPGRTDRALTTEVRVGADRTERNQSGPRSASTVTQPTSSSIRSFGMLESFNTISTCERECLVDQDCAGFEKCCTNVCGLRSCVAARFSDGSTAQTDGQGGGEGAGGRGTPASCYGFVCSQQGSTCDVWEGQPVCKCQDRCEKEPSFTCASDGLTYFNRCYMDAEACIRGVTLTVVTCRYHLAWPHTSPLPMDTTAHPTPTSSLEDPLPPTLYSNPSHQSIFLGGTVSFHCDVMGVPKPDVTWEKQTERRESLIMRPDQMYGNLVITNIGQLVIYNAQARDTGIYTCTARNAAGILRADYPLSVIRRSEDDLSDDAEMSMPMGRPFSPADCLAEVDKRECGERHVDWYYDSKRGTCLAFSNGGCEGSRNRFETYEECRVSCQREGMGICYLPAVQGPCKSWEARWAYNSLIKQCQAFAYGGCQGNSNSFRTRTECEANCPQPKSRPCKTCRAKGKIVPNLCRSDFAIVGRLTELIEDLDSGIARFSLEEVLRDEKMGLSFFNTRHLEVTLAKMDWSCPCPNITMEEGPLLVMGEVQDGMAVIQPDSYVRPINDRRLKKIHEVLEKKTCELLHRFQD</sequence>
<evidence type="ECO:0000256" key="17">
    <source>
        <dbReference type="ARBA" id="ARBA00022900"/>
    </source>
</evidence>
<dbReference type="Gene3D" id="4.10.75.10">
    <property type="entry name" value="Elafin-like"/>
    <property type="match status" value="1"/>
</dbReference>
<dbReference type="Proteomes" id="UP001221898">
    <property type="component" value="Unassembled WGS sequence"/>
</dbReference>
<dbReference type="SUPFAM" id="SSF100895">
    <property type="entry name" value="Kazal-type serine protease inhibitors"/>
    <property type="match status" value="1"/>
</dbReference>
<dbReference type="SMART" id="SM00174">
    <property type="entry name" value="RHO"/>
    <property type="match status" value="1"/>
</dbReference>
<evidence type="ECO:0000256" key="11">
    <source>
        <dbReference type="ARBA" id="ARBA00022729"/>
    </source>
</evidence>
<evidence type="ECO:0000256" key="19">
    <source>
        <dbReference type="ARBA" id="ARBA00023136"/>
    </source>
</evidence>
<evidence type="ECO:0000256" key="9">
    <source>
        <dbReference type="ARBA" id="ARBA00022690"/>
    </source>
</evidence>
<dbReference type="PROSITE" id="PS50279">
    <property type="entry name" value="BPTI_KUNITZ_2"/>
    <property type="match status" value="2"/>
</dbReference>
<evidence type="ECO:0000256" key="15">
    <source>
        <dbReference type="ARBA" id="ARBA00022801"/>
    </source>
</evidence>
<dbReference type="InterPro" id="IPR003598">
    <property type="entry name" value="Ig_sub2"/>
</dbReference>
<dbReference type="PANTHER" id="PTHR45938:SF6">
    <property type="entry name" value="WAP, KAZAL, IMMUNOGLOBULIN, KUNITZ AND NTR DOMAIN-CONTAINING PROTEIN 1"/>
    <property type="match status" value="1"/>
</dbReference>
<feature type="domain" description="BPTI/Kunitz inhibitor" evidence="31">
    <location>
        <begin position="628"/>
        <end position="678"/>
    </location>
</feature>
<evidence type="ECO:0000256" key="27">
    <source>
        <dbReference type="ARBA" id="ARBA00047660"/>
    </source>
</evidence>
<dbReference type="InterPro" id="IPR002223">
    <property type="entry name" value="Kunitz_BPTI"/>
</dbReference>
<evidence type="ECO:0000256" key="26">
    <source>
        <dbReference type="ARBA" id="ARBA00023319"/>
    </source>
</evidence>
<evidence type="ECO:0000256" key="5">
    <source>
        <dbReference type="ARBA" id="ARBA00005743"/>
    </source>
</evidence>
<dbReference type="FunFam" id="4.10.410.10:FF:000002">
    <property type="entry name" value="WAP, follistatin/kazal, immunoglobulin, kunitz and netrin domain-containing 2"/>
    <property type="match status" value="1"/>
</dbReference>
<reference evidence="34" key="1">
    <citation type="journal article" date="2023" name="Science">
        <title>Genome structures resolve the early diversification of teleost fishes.</title>
        <authorList>
            <person name="Parey E."/>
            <person name="Louis A."/>
            <person name="Montfort J."/>
            <person name="Bouchez O."/>
            <person name="Roques C."/>
            <person name="Iampietro C."/>
            <person name="Lluch J."/>
            <person name="Castinel A."/>
            <person name="Donnadieu C."/>
            <person name="Desvignes T."/>
            <person name="Floi Bucao C."/>
            <person name="Jouanno E."/>
            <person name="Wen M."/>
            <person name="Mejri S."/>
            <person name="Dirks R."/>
            <person name="Jansen H."/>
            <person name="Henkel C."/>
            <person name="Chen W.J."/>
            <person name="Zahm M."/>
            <person name="Cabau C."/>
            <person name="Klopp C."/>
            <person name="Thompson A.W."/>
            <person name="Robinson-Rechavi M."/>
            <person name="Braasch I."/>
            <person name="Lecointre G."/>
            <person name="Bobe J."/>
            <person name="Postlethwait J.H."/>
            <person name="Berthelot C."/>
            <person name="Roest Crollius H."/>
            <person name="Guiguen Y."/>
        </authorList>
    </citation>
    <scope>NUCLEOTIDE SEQUENCE</scope>
    <source>
        <strain evidence="34">NC1722</strain>
    </source>
</reference>
<evidence type="ECO:0000256" key="8">
    <source>
        <dbReference type="ARBA" id="ARBA00022608"/>
    </source>
</evidence>
<dbReference type="PROSITE" id="PS50835">
    <property type="entry name" value="IG_LIKE"/>
    <property type="match status" value="1"/>
</dbReference>
<dbReference type="SMART" id="SM00253">
    <property type="entry name" value="SOCS"/>
    <property type="match status" value="1"/>
</dbReference>
<feature type="domain" description="BPTI/Kunitz inhibitor" evidence="31">
    <location>
        <begin position="686"/>
        <end position="736"/>
    </location>
</feature>
<dbReference type="SMART" id="SM00176">
    <property type="entry name" value="RAN"/>
    <property type="match status" value="1"/>
</dbReference>
<dbReference type="InterPro" id="IPR008993">
    <property type="entry name" value="TIMP-like_OB-fold"/>
</dbReference>
<proteinExistence type="inferred from homology"/>
<protein>
    <recommendedName>
        <fullName evidence="6">small monomeric GTPase</fullName>
        <ecNumber evidence="6">3.6.5.2</ecNumber>
    </recommendedName>
</protein>
<dbReference type="PROSITE" id="PS00280">
    <property type="entry name" value="BPTI_KUNITZ_1"/>
    <property type="match status" value="1"/>
</dbReference>
<dbReference type="InterPro" id="IPR036058">
    <property type="entry name" value="Kazal_dom_sf"/>
</dbReference>
<evidence type="ECO:0000256" key="12">
    <source>
        <dbReference type="ARBA" id="ARBA00022737"/>
    </source>
</evidence>
<dbReference type="PRINTS" id="PR00449">
    <property type="entry name" value="RASTRNSFRMNG"/>
</dbReference>
<dbReference type="GO" id="GO:0048019">
    <property type="term" value="F:receptor antagonist activity"/>
    <property type="evidence" value="ECO:0007669"/>
    <property type="project" value="TreeGrafter"/>
</dbReference>
<dbReference type="InterPro" id="IPR001134">
    <property type="entry name" value="Netrin_domain"/>
</dbReference>
<dbReference type="FunFam" id="2.60.40.10:FF:000473">
    <property type="entry name" value="WAP, Kazal, immunoglobulin, Kunitz and NTR domain-containing protein 2"/>
    <property type="match status" value="1"/>
</dbReference>
<dbReference type="FunFam" id="3.30.60.30:FF:000014">
    <property type="entry name" value="WAP, Kazal, immunoglobulin, Kunitz and NTR domain-containing protein 2"/>
    <property type="match status" value="1"/>
</dbReference>
<dbReference type="GO" id="GO:0016020">
    <property type="term" value="C:membrane"/>
    <property type="evidence" value="ECO:0007669"/>
    <property type="project" value="UniProtKB-SubCell"/>
</dbReference>
<dbReference type="InterPro" id="IPR005225">
    <property type="entry name" value="Small_GTP-bd"/>
</dbReference>
<keyword evidence="21" id="KW-1015">Disulfide bond</keyword>
<keyword evidence="11" id="KW-0732">Signal</keyword>
<keyword evidence="23" id="KW-0481">Metalloenzyme inhibitor</keyword>
<keyword evidence="22" id="KW-0325">Glycoprotein</keyword>
<evidence type="ECO:0000259" key="32">
    <source>
        <dbReference type="PROSITE" id="PS50835"/>
    </source>
</evidence>
<keyword evidence="25" id="KW-0636">Prenylation</keyword>
<dbReference type="SUPFAM" id="SSF48726">
    <property type="entry name" value="Immunoglobulin"/>
    <property type="match status" value="1"/>
</dbReference>
<comment type="caution">
    <text evidence="34">The sequence shown here is derived from an EMBL/GenBank/DDBJ whole genome shotgun (WGS) entry which is preliminary data.</text>
</comment>
<dbReference type="SMART" id="SM00175">
    <property type="entry name" value="RAB"/>
    <property type="match status" value="1"/>
</dbReference>
<dbReference type="InterPro" id="IPR036179">
    <property type="entry name" value="Ig-like_dom_sf"/>
</dbReference>
<feature type="domain" description="NTR" evidence="29">
    <location>
        <begin position="736"/>
        <end position="865"/>
    </location>
</feature>
<dbReference type="PROSITE" id="PS50189">
    <property type="entry name" value="NTR"/>
    <property type="match status" value="1"/>
</dbReference>
<evidence type="ECO:0000256" key="16">
    <source>
        <dbReference type="ARBA" id="ARBA00022842"/>
    </source>
</evidence>
<dbReference type="CDD" id="cd03742">
    <property type="entry name" value="SOCS_Rab40"/>
    <property type="match status" value="1"/>
</dbReference>
<evidence type="ECO:0000313" key="34">
    <source>
        <dbReference type="EMBL" id="KAJ8413586.1"/>
    </source>
</evidence>
<feature type="domain" description="SOCS box" evidence="30">
    <location>
        <begin position="179"/>
        <end position="232"/>
    </location>
</feature>
<dbReference type="SMART" id="SM00969">
    <property type="entry name" value="SOCS_box"/>
    <property type="match status" value="1"/>
</dbReference>
<feature type="compositionally biased region" description="Polar residues" evidence="28">
    <location>
        <begin position="321"/>
        <end position="337"/>
    </location>
</feature>
<feature type="region of interest" description="Disordered" evidence="28">
    <location>
        <begin position="251"/>
        <end position="278"/>
    </location>
</feature>
<dbReference type="Gene3D" id="4.10.410.10">
    <property type="entry name" value="Pancreatic trypsin inhibitor Kunitz domain"/>
    <property type="match status" value="2"/>
</dbReference>
<name>A0AAD7T526_9TELE</name>
<dbReference type="SMART" id="SM00173">
    <property type="entry name" value="RAS"/>
    <property type="match status" value="1"/>
</dbReference>
<keyword evidence="10" id="KW-0479">Metal-binding</keyword>
<dbReference type="InterPro" id="IPR027417">
    <property type="entry name" value="P-loop_NTPase"/>
</dbReference>
<dbReference type="GO" id="GO:0050431">
    <property type="term" value="F:transforming growth factor beta binding"/>
    <property type="evidence" value="ECO:0007669"/>
    <property type="project" value="TreeGrafter"/>
</dbReference>
<keyword evidence="14" id="KW-0833">Ubl conjugation pathway</keyword>
<dbReference type="InterPro" id="IPR007110">
    <property type="entry name" value="Ig-like_dom"/>
</dbReference>
<evidence type="ECO:0000256" key="13">
    <source>
        <dbReference type="ARBA" id="ARBA00022741"/>
    </source>
</evidence>
<dbReference type="PROSITE" id="PS51465">
    <property type="entry name" value="KAZAL_2"/>
    <property type="match status" value="1"/>
</dbReference>
<dbReference type="PROSITE" id="PS50225">
    <property type="entry name" value="SOCS"/>
    <property type="match status" value="1"/>
</dbReference>
<keyword evidence="35" id="KW-1185">Reference proteome</keyword>
<dbReference type="CDD" id="cd04121">
    <property type="entry name" value="Rab40"/>
    <property type="match status" value="1"/>
</dbReference>
<dbReference type="PROSITE" id="PS51419">
    <property type="entry name" value="RAB"/>
    <property type="match status" value="1"/>
</dbReference>
<dbReference type="SMART" id="SM00409">
    <property type="entry name" value="IG"/>
    <property type="match status" value="1"/>
</dbReference>
<evidence type="ECO:0000256" key="23">
    <source>
        <dbReference type="ARBA" id="ARBA00023215"/>
    </source>
</evidence>
<dbReference type="InterPro" id="IPR003599">
    <property type="entry name" value="Ig_sub"/>
</dbReference>
<comment type="catalytic activity">
    <reaction evidence="27">
        <text>GTP + H2O = GDP + phosphate + H(+)</text>
        <dbReference type="Rhea" id="RHEA:19669"/>
        <dbReference type="ChEBI" id="CHEBI:15377"/>
        <dbReference type="ChEBI" id="CHEBI:15378"/>
        <dbReference type="ChEBI" id="CHEBI:37565"/>
        <dbReference type="ChEBI" id="CHEBI:43474"/>
        <dbReference type="ChEBI" id="CHEBI:58189"/>
        <dbReference type="EC" id="3.6.5.2"/>
    </reaction>
    <physiologicalReaction direction="left-to-right" evidence="27">
        <dbReference type="Rhea" id="RHEA:19670"/>
    </physiologicalReaction>
</comment>
<accession>A0AAD7T526</accession>
<dbReference type="Gene3D" id="2.40.50.120">
    <property type="match status" value="1"/>
</dbReference>
<dbReference type="InterPro" id="IPR036036">
    <property type="entry name" value="SOCS_box-like_dom_sf"/>
</dbReference>
<dbReference type="PANTHER" id="PTHR45938">
    <property type="entry name" value="ACP24A4-RELATED"/>
    <property type="match status" value="1"/>
</dbReference>
<evidence type="ECO:0000256" key="1">
    <source>
        <dbReference type="ARBA" id="ARBA00001946"/>
    </source>
</evidence>
<dbReference type="EMBL" id="JAINUG010000015">
    <property type="protein sequence ID" value="KAJ8413586.1"/>
    <property type="molecule type" value="Genomic_DNA"/>
</dbReference>
<comment type="subcellular location">
    <subcellularLocation>
        <location evidence="3">Membrane</location>
        <topology evidence="3">Lipid-anchor</topology>
    </subcellularLocation>
    <subcellularLocation>
        <location evidence="2">Secreted</location>
    </subcellularLocation>
</comment>
<dbReference type="PRINTS" id="PR00759">
    <property type="entry name" value="BASICPTASE"/>
</dbReference>
<keyword evidence="26" id="KW-0393">Immunoglobulin domain</keyword>
<dbReference type="InterPro" id="IPR036645">
    <property type="entry name" value="Elafin-like_sf"/>
</dbReference>
<dbReference type="NCBIfam" id="TIGR00231">
    <property type="entry name" value="small_GTP"/>
    <property type="match status" value="1"/>
</dbReference>
<dbReference type="InterPro" id="IPR013783">
    <property type="entry name" value="Ig-like_fold"/>
</dbReference>
<evidence type="ECO:0000256" key="7">
    <source>
        <dbReference type="ARBA" id="ARBA00022525"/>
    </source>
</evidence>
<dbReference type="SUPFAM" id="SSF50242">
    <property type="entry name" value="TIMP-like"/>
    <property type="match status" value="1"/>
</dbReference>
<dbReference type="CDD" id="cd00104">
    <property type="entry name" value="KAZAL_FS"/>
    <property type="match status" value="1"/>
</dbReference>
<evidence type="ECO:0000256" key="6">
    <source>
        <dbReference type="ARBA" id="ARBA00011984"/>
    </source>
</evidence>
<dbReference type="GO" id="GO:0003925">
    <property type="term" value="F:G protein activity"/>
    <property type="evidence" value="ECO:0007669"/>
    <property type="project" value="UniProtKB-EC"/>
</dbReference>
<dbReference type="InterPro" id="IPR020901">
    <property type="entry name" value="Prtase_inh_Kunz-CS"/>
</dbReference>
<evidence type="ECO:0000256" key="22">
    <source>
        <dbReference type="ARBA" id="ARBA00023180"/>
    </source>
</evidence>